<sequence length="200" mass="23079">MTVQAVTSPRHTKRTLLRGLPSRILPYSRVQMGSRETTVLVKVNAIWKTNGIMLKHSGNNDMCWILFARLKLQKKTYLILMHIPIRHLGISRHDQNLLVLVCFFQNSDKINFYEGLRVSGIIIPRTSTMDFRHNQNRSKTGLPETSNRLSLMQHTEASFSGDVINDHWEMFALPLKQANVMHTHHHFQKLPNSGTWAVQT</sequence>
<evidence type="ECO:0000313" key="2">
    <source>
        <dbReference type="Proteomes" id="UP000693946"/>
    </source>
</evidence>
<evidence type="ECO:0000313" key="1">
    <source>
        <dbReference type="EMBL" id="KAG7495977.1"/>
    </source>
</evidence>
<dbReference type="AlphaFoldDB" id="A0AAV6QWD2"/>
<reference evidence="1 2" key="1">
    <citation type="journal article" date="2021" name="Sci. Rep.">
        <title>Chromosome anchoring in Senegalese sole (Solea senegalensis) reveals sex-associated markers and genome rearrangements in flatfish.</title>
        <authorList>
            <person name="Guerrero-Cozar I."/>
            <person name="Gomez-Garrido J."/>
            <person name="Berbel C."/>
            <person name="Martinez-Blanch J.F."/>
            <person name="Alioto T."/>
            <person name="Claros M.G."/>
            <person name="Gagnaire P.A."/>
            <person name="Manchado M."/>
        </authorList>
    </citation>
    <scope>NUCLEOTIDE SEQUENCE [LARGE SCALE GENOMIC DNA]</scope>
    <source>
        <strain evidence="1">Sse05_10M</strain>
    </source>
</reference>
<dbReference type="Proteomes" id="UP000693946">
    <property type="component" value="Linkage Group LG3"/>
</dbReference>
<proteinExistence type="predicted"/>
<keyword evidence="2" id="KW-1185">Reference proteome</keyword>
<protein>
    <submittedName>
        <fullName evidence="1">Uncharacterized protein</fullName>
    </submittedName>
</protein>
<dbReference type="EMBL" id="JAGKHQ010000015">
    <property type="protein sequence ID" value="KAG7495977.1"/>
    <property type="molecule type" value="Genomic_DNA"/>
</dbReference>
<gene>
    <name evidence="1" type="ORF">JOB18_009615</name>
</gene>
<comment type="caution">
    <text evidence="1">The sequence shown here is derived from an EMBL/GenBank/DDBJ whole genome shotgun (WGS) entry which is preliminary data.</text>
</comment>
<organism evidence="1 2">
    <name type="scientific">Solea senegalensis</name>
    <name type="common">Senegalese sole</name>
    <dbReference type="NCBI Taxonomy" id="28829"/>
    <lineage>
        <taxon>Eukaryota</taxon>
        <taxon>Metazoa</taxon>
        <taxon>Chordata</taxon>
        <taxon>Craniata</taxon>
        <taxon>Vertebrata</taxon>
        <taxon>Euteleostomi</taxon>
        <taxon>Actinopterygii</taxon>
        <taxon>Neopterygii</taxon>
        <taxon>Teleostei</taxon>
        <taxon>Neoteleostei</taxon>
        <taxon>Acanthomorphata</taxon>
        <taxon>Carangaria</taxon>
        <taxon>Pleuronectiformes</taxon>
        <taxon>Pleuronectoidei</taxon>
        <taxon>Soleidae</taxon>
        <taxon>Solea</taxon>
    </lineage>
</organism>
<accession>A0AAV6QWD2</accession>
<name>A0AAV6QWD2_SOLSE</name>